<comment type="caution">
    <text evidence="1">The sequence shown here is derived from an EMBL/GenBank/DDBJ whole genome shotgun (WGS) entry which is preliminary data.</text>
</comment>
<gene>
    <name evidence="1" type="ORF">NQG31_10955</name>
</gene>
<proteinExistence type="predicted"/>
<dbReference type="Proteomes" id="UP001206821">
    <property type="component" value="Unassembled WGS sequence"/>
</dbReference>
<reference evidence="1 2" key="1">
    <citation type="submission" date="2022-07" db="EMBL/GenBank/DDBJ databases">
        <title>Genomic and pangenome structural analysis of the polyextremophile Exiguobacterium.</title>
        <authorList>
            <person name="Shen L."/>
        </authorList>
    </citation>
    <scope>NUCLEOTIDE SEQUENCE [LARGE SCALE GENOMIC DNA]</scope>
    <source>
        <strain evidence="1 2">12_1</strain>
    </source>
</reference>
<dbReference type="PROSITE" id="PS51257">
    <property type="entry name" value="PROKAR_LIPOPROTEIN"/>
    <property type="match status" value="1"/>
</dbReference>
<accession>A0ABT2L016</accession>
<dbReference type="EMBL" id="JANIEK010000047">
    <property type="protein sequence ID" value="MCT4796071.1"/>
    <property type="molecule type" value="Genomic_DNA"/>
</dbReference>
<evidence type="ECO:0000313" key="1">
    <source>
        <dbReference type="EMBL" id="MCT4796071.1"/>
    </source>
</evidence>
<evidence type="ECO:0000313" key="2">
    <source>
        <dbReference type="Proteomes" id="UP001206821"/>
    </source>
</evidence>
<sequence>MRRFVSVSGWMMIAVLLLVGCDEEQRVVNGNEPADDEAIAVAWAYVTARNWEEPAINAGGSAEVQRVTVDHGYELLDDTYFGSEVLAVSFASEPDSVVGVPTILVEPESDTVVGYMPGE</sequence>
<dbReference type="RefSeq" id="WP_034806831.1">
    <property type="nucleotide sequence ID" value="NZ_CP073101.1"/>
</dbReference>
<name>A0ABT2L016_9BACL</name>
<keyword evidence="2" id="KW-1185">Reference proteome</keyword>
<organism evidence="1 2">
    <name type="scientific">Exiguobacterium alkaliphilum</name>
    <dbReference type="NCBI Taxonomy" id="1428684"/>
    <lineage>
        <taxon>Bacteria</taxon>
        <taxon>Bacillati</taxon>
        <taxon>Bacillota</taxon>
        <taxon>Bacilli</taxon>
        <taxon>Bacillales</taxon>
        <taxon>Bacillales Family XII. Incertae Sedis</taxon>
        <taxon>Exiguobacterium</taxon>
    </lineage>
</organism>
<protein>
    <submittedName>
        <fullName evidence="1">Uncharacterized protein</fullName>
    </submittedName>
</protein>